<dbReference type="PANTHER" id="PTHR43015">
    <property type="entry name" value="D-RIBITOL-5-PHOSPHATE CYTIDYLYLTRANSFERASE"/>
    <property type="match status" value="1"/>
</dbReference>
<dbReference type="AlphaFoldDB" id="X1FV15"/>
<proteinExistence type="predicted"/>
<evidence type="ECO:0000256" key="2">
    <source>
        <dbReference type="ARBA" id="ARBA00022695"/>
    </source>
</evidence>
<reference evidence="3" key="1">
    <citation type="journal article" date="2014" name="Front. Microbiol.">
        <title>High frequency of phylogenetically diverse reductive dehalogenase-homologous genes in deep subseafloor sedimentary metagenomes.</title>
        <authorList>
            <person name="Kawai M."/>
            <person name="Futagami T."/>
            <person name="Toyoda A."/>
            <person name="Takaki Y."/>
            <person name="Nishi S."/>
            <person name="Hori S."/>
            <person name="Arai W."/>
            <person name="Tsubouchi T."/>
            <person name="Morono Y."/>
            <person name="Uchiyama I."/>
            <person name="Ito T."/>
            <person name="Fujiyama A."/>
            <person name="Inagaki F."/>
            <person name="Takami H."/>
        </authorList>
    </citation>
    <scope>NUCLEOTIDE SEQUENCE</scope>
    <source>
        <strain evidence="3">Expedition CK06-06</strain>
    </source>
</reference>
<evidence type="ECO:0000313" key="3">
    <source>
        <dbReference type="EMBL" id="GAH24618.1"/>
    </source>
</evidence>
<evidence type="ECO:0008006" key="4">
    <source>
        <dbReference type="Google" id="ProtNLM"/>
    </source>
</evidence>
<dbReference type="GO" id="GO:0070567">
    <property type="term" value="F:cytidylyltransferase activity"/>
    <property type="evidence" value="ECO:0007669"/>
    <property type="project" value="InterPro"/>
</dbReference>
<dbReference type="Gene3D" id="3.90.550.10">
    <property type="entry name" value="Spore Coat Polysaccharide Biosynthesis Protein SpsA, Chain A"/>
    <property type="match status" value="1"/>
</dbReference>
<dbReference type="GO" id="GO:0005829">
    <property type="term" value="C:cytosol"/>
    <property type="evidence" value="ECO:0007669"/>
    <property type="project" value="TreeGrafter"/>
</dbReference>
<accession>X1FV15</accession>
<comment type="caution">
    <text evidence="3">The sequence shown here is derived from an EMBL/GenBank/DDBJ whole genome shotgun (WGS) entry which is preliminary data.</text>
</comment>
<dbReference type="InterPro" id="IPR034683">
    <property type="entry name" value="IspD/TarI"/>
</dbReference>
<sequence>MKIVALIAAAGKGKRMNARISKPFIPIFGKPILAYTIEKFKAKS</sequence>
<keyword evidence="1" id="KW-0808">Transferase</keyword>
<dbReference type="SUPFAM" id="SSF53448">
    <property type="entry name" value="Nucleotide-diphospho-sugar transferases"/>
    <property type="match status" value="1"/>
</dbReference>
<evidence type="ECO:0000256" key="1">
    <source>
        <dbReference type="ARBA" id="ARBA00022679"/>
    </source>
</evidence>
<name>X1FV15_9ZZZZ</name>
<dbReference type="InterPro" id="IPR029044">
    <property type="entry name" value="Nucleotide-diphossugar_trans"/>
</dbReference>
<keyword evidence="2" id="KW-0548">Nucleotidyltransferase</keyword>
<dbReference type="Pfam" id="PF01128">
    <property type="entry name" value="IspD"/>
    <property type="match status" value="1"/>
</dbReference>
<protein>
    <recommendedName>
        <fullName evidence="4">MobA-like NTP transferase domain-containing protein</fullName>
    </recommendedName>
</protein>
<organism evidence="3">
    <name type="scientific">marine sediment metagenome</name>
    <dbReference type="NCBI Taxonomy" id="412755"/>
    <lineage>
        <taxon>unclassified sequences</taxon>
        <taxon>metagenomes</taxon>
        <taxon>ecological metagenomes</taxon>
    </lineage>
</organism>
<gene>
    <name evidence="3" type="ORF">S03H2_05206</name>
</gene>
<dbReference type="PANTHER" id="PTHR43015:SF1">
    <property type="entry name" value="D-RIBITOL-5-PHOSPHATE CYTIDYLYLTRANSFERASE"/>
    <property type="match status" value="1"/>
</dbReference>
<dbReference type="EMBL" id="BARU01002146">
    <property type="protein sequence ID" value="GAH24618.1"/>
    <property type="molecule type" value="Genomic_DNA"/>
</dbReference>